<dbReference type="Proteomes" id="UP001165367">
    <property type="component" value="Unassembled WGS sequence"/>
</dbReference>
<protein>
    <submittedName>
        <fullName evidence="2">Uncharacterized protein</fullName>
    </submittedName>
</protein>
<feature type="transmembrane region" description="Helical" evidence="1">
    <location>
        <begin position="49"/>
        <end position="68"/>
    </location>
</feature>
<gene>
    <name evidence="2" type="ORF">LZZ85_08030</name>
</gene>
<evidence type="ECO:0000313" key="3">
    <source>
        <dbReference type="Proteomes" id="UP001165367"/>
    </source>
</evidence>
<feature type="transmembrane region" description="Helical" evidence="1">
    <location>
        <begin position="80"/>
        <end position="97"/>
    </location>
</feature>
<reference evidence="2" key="1">
    <citation type="submission" date="2022-01" db="EMBL/GenBank/DDBJ databases">
        <authorList>
            <person name="Jo J.-H."/>
            <person name="Im W.-T."/>
        </authorList>
    </citation>
    <scope>NUCLEOTIDE SEQUENCE</scope>
    <source>
        <strain evidence="2">NA20</strain>
    </source>
</reference>
<keyword evidence="1" id="KW-0472">Membrane</keyword>
<dbReference type="EMBL" id="JAKLTR010000004">
    <property type="protein sequence ID" value="MCG2614226.1"/>
    <property type="molecule type" value="Genomic_DNA"/>
</dbReference>
<keyword evidence="1" id="KW-1133">Transmembrane helix</keyword>
<feature type="transmembrane region" description="Helical" evidence="1">
    <location>
        <begin position="12"/>
        <end position="29"/>
    </location>
</feature>
<name>A0ABS9KPG3_9BACT</name>
<evidence type="ECO:0000256" key="1">
    <source>
        <dbReference type="SAM" id="Phobius"/>
    </source>
</evidence>
<sequence length="98" mass="10737">MIFKRDNLQLGLILGLLGPVLGLMVIYLASYSSVSLGIFLESFFSDKRLLTPIGSLSLLANVALFTIFVNTRRDKTAKGIFVMTVIFGIAILILKVTN</sequence>
<comment type="caution">
    <text evidence="2">The sequence shown here is derived from an EMBL/GenBank/DDBJ whole genome shotgun (WGS) entry which is preliminary data.</text>
</comment>
<organism evidence="2 3">
    <name type="scientific">Terrimonas ginsenosidimutans</name>
    <dbReference type="NCBI Taxonomy" id="2908004"/>
    <lineage>
        <taxon>Bacteria</taxon>
        <taxon>Pseudomonadati</taxon>
        <taxon>Bacteroidota</taxon>
        <taxon>Chitinophagia</taxon>
        <taxon>Chitinophagales</taxon>
        <taxon>Chitinophagaceae</taxon>
        <taxon>Terrimonas</taxon>
    </lineage>
</organism>
<evidence type="ECO:0000313" key="2">
    <source>
        <dbReference type="EMBL" id="MCG2614226.1"/>
    </source>
</evidence>
<dbReference type="RefSeq" id="WP_237870447.1">
    <property type="nucleotide sequence ID" value="NZ_JAKLTR010000004.1"/>
</dbReference>
<keyword evidence="3" id="KW-1185">Reference proteome</keyword>
<keyword evidence="1" id="KW-0812">Transmembrane</keyword>
<proteinExistence type="predicted"/>
<accession>A0ABS9KPG3</accession>